<sequence length="209" mass="22862">MDKLLVRHSPLALSSCLLRRSSRPALSSAQKKKQNRSILSPRSPSILAPRSRILRGAPSHFRLLGAPLRSSFSAPPSRSSSAQSPPLSSSSSPRSRILRIAPSRIRLLGRRAPPHPPRRPAPRSSSWAAHQPTFARTRILLGTCVEPSPTEPRRPCDALLPARQPCMYVVTASSGIITTTKLEWALPPPATRAKQLLNPSNPDAPINRW</sequence>
<dbReference type="Gramene" id="OQU76415">
    <property type="protein sequence ID" value="OQU76415"/>
    <property type="gene ID" value="SORBI_3010G143633"/>
</dbReference>
<evidence type="ECO:0000313" key="2">
    <source>
        <dbReference type="EMBL" id="OQU76415.1"/>
    </source>
</evidence>
<evidence type="ECO:0000256" key="1">
    <source>
        <dbReference type="SAM" id="MobiDB-lite"/>
    </source>
</evidence>
<organism evidence="2 3">
    <name type="scientific">Sorghum bicolor</name>
    <name type="common">Sorghum</name>
    <name type="synonym">Sorghum vulgare</name>
    <dbReference type="NCBI Taxonomy" id="4558"/>
    <lineage>
        <taxon>Eukaryota</taxon>
        <taxon>Viridiplantae</taxon>
        <taxon>Streptophyta</taxon>
        <taxon>Embryophyta</taxon>
        <taxon>Tracheophyta</taxon>
        <taxon>Spermatophyta</taxon>
        <taxon>Magnoliopsida</taxon>
        <taxon>Liliopsida</taxon>
        <taxon>Poales</taxon>
        <taxon>Poaceae</taxon>
        <taxon>PACMAD clade</taxon>
        <taxon>Panicoideae</taxon>
        <taxon>Andropogonodae</taxon>
        <taxon>Andropogoneae</taxon>
        <taxon>Sorghinae</taxon>
        <taxon>Sorghum</taxon>
    </lineage>
</organism>
<evidence type="ECO:0000313" key="3">
    <source>
        <dbReference type="Proteomes" id="UP000000768"/>
    </source>
</evidence>
<protein>
    <submittedName>
        <fullName evidence="2">Uncharacterized protein</fullName>
    </submittedName>
</protein>
<proteinExistence type="predicted"/>
<dbReference type="AlphaFoldDB" id="A0A1W0VT27"/>
<name>A0A1W0VT27_SORBI</name>
<accession>A0A1W0VT27</accession>
<feature type="compositionally biased region" description="Basic residues" evidence="1">
    <location>
        <begin position="107"/>
        <end position="121"/>
    </location>
</feature>
<dbReference type="InParanoid" id="A0A1W0VT27"/>
<dbReference type="EMBL" id="CM000769">
    <property type="protein sequence ID" value="OQU76415.1"/>
    <property type="molecule type" value="Genomic_DNA"/>
</dbReference>
<feature type="region of interest" description="Disordered" evidence="1">
    <location>
        <begin position="22"/>
        <end position="44"/>
    </location>
</feature>
<feature type="region of interest" description="Disordered" evidence="1">
    <location>
        <begin position="72"/>
        <end position="129"/>
    </location>
</feature>
<keyword evidence="3" id="KW-1185">Reference proteome</keyword>
<dbReference type="Proteomes" id="UP000000768">
    <property type="component" value="Chromosome 10"/>
</dbReference>
<reference evidence="2 3" key="1">
    <citation type="journal article" date="2009" name="Nature">
        <title>The Sorghum bicolor genome and the diversification of grasses.</title>
        <authorList>
            <person name="Paterson A.H."/>
            <person name="Bowers J.E."/>
            <person name="Bruggmann R."/>
            <person name="Dubchak I."/>
            <person name="Grimwood J."/>
            <person name="Gundlach H."/>
            <person name="Haberer G."/>
            <person name="Hellsten U."/>
            <person name="Mitros T."/>
            <person name="Poliakov A."/>
            <person name="Schmutz J."/>
            <person name="Spannagl M."/>
            <person name="Tang H."/>
            <person name="Wang X."/>
            <person name="Wicker T."/>
            <person name="Bharti A.K."/>
            <person name="Chapman J."/>
            <person name="Feltus F.A."/>
            <person name="Gowik U."/>
            <person name="Grigoriev I.V."/>
            <person name="Lyons E."/>
            <person name="Maher C.A."/>
            <person name="Martis M."/>
            <person name="Narechania A."/>
            <person name="Otillar R.P."/>
            <person name="Penning B.W."/>
            <person name="Salamov A.A."/>
            <person name="Wang Y."/>
            <person name="Zhang L."/>
            <person name="Carpita N.C."/>
            <person name="Freeling M."/>
            <person name="Gingle A.R."/>
            <person name="Hash C.T."/>
            <person name="Keller B."/>
            <person name="Klein P."/>
            <person name="Kresovich S."/>
            <person name="McCann M.C."/>
            <person name="Ming R."/>
            <person name="Peterson D.G."/>
            <person name="Mehboob-ur-Rahman"/>
            <person name="Ware D."/>
            <person name="Westhoff P."/>
            <person name="Mayer K.F."/>
            <person name="Messing J."/>
            <person name="Rokhsar D.S."/>
        </authorList>
    </citation>
    <scope>NUCLEOTIDE SEQUENCE [LARGE SCALE GENOMIC DNA]</scope>
    <source>
        <strain evidence="3">cv. BTx623</strain>
    </source>
</reference>
<feature type="compositionally biased region" description="Low complexity" evidence="1">
    <location>
        <begin position="72"/>
        <end position="106"/>
    </location>
</feature>
<reference evidence="3" key="2">
    <citation type="journal article" date="2018" name="Plant J.">
        <title>The Sorghum bicolor reference genome: improved assembly, gene annotations, a transcriptome atlas, and signatures of genome organization.</title>
        <authorList>
            <person name="McCormick R.F."/>
            <person name="Truong S.K."/>
            <person name="Sreedasyam A."/>
            <person name="Jenkins J."/>
            <person name="Shu S."/>
            <person name="Sims D."/>
            <person name="Kennedy M."/>
            <person name="Amirebrahimi M."/>
            <person name="Weers B.D."/>
            <person name="McKinley B."/>
            <person name="Mattison A."/>
            <person name="Morishige D.T."/>
            <person name="Grimwood J."/>
            <person name="Schmutz J."/>
            <person name="Mullet J.E."/>
        </authorList>
    </citation>
    <scope>NUCLEOTIDE SEQUENCE [LARGE SCALE GENOMIC DNA]</scope>
    <source>
        <strain evidence="3">cv. BTx623</strain>
    </source>
</reference>
<gene>
    <name evidence="2" type="ORF">SORBI_3010G143633</name>
</gene>